<dbReference type="PRINTS" id="PR00080">
    <property type="entry name" value="SDRFAMILY"/>
</dbReference>
<evidence type="ECO:0000313" key="4">
    <source>
        <dbReference type="Proteomes" id="UP000015527"/>
    </source>
</evidence>
<dbReference type="Gene3D" id="3.40.50.720">
    <property type="entry name" value="NAD(P)-binding Rossmann-like Domain"/>
    <property type="match status" value="1"/>
</dbReference>
<dbReference type="InterPro" id="IPR020904">
    <property type="entry name" value="Sc_DH/Rdtase_CS"/>
</dbReference>
<dbReference type="InterPro" id="IPR036291">
    <property type="entry name" value="NAD(P)-bd_dom_sf"/>
</dbReference>
<dbReference type="InterPro" id="IPR002347">
    <property type="entry name" value="SDR_fam"/>
</dbReference>
<dbReference type="Pfam" id="PF13561">
    <property type="entry name" value="adh_short_C2"/>
    <property type="match status" value="1"/>
</dbReference>
<dbReference type="GO" id="GO:0016491">
    <property type="term" value="F:oxidoreductase activity"/>
    <property type="evidence" value="ECO:0007669"/>
    <property type="project" value="UniProtKB-KW"/>
</dbReference>
<dbReference type="AlphaFoldDB" id="T0HC74"/>
<protein>
    <recommendedName>
        <fullName evidence="5">Oxidoreductase</fullName>
    </recommendedName>
</protein>
<dbReference type="PRINTS" id="PR00081">
    <property type="entry name" value="GDHRDH"/>
</dbReference>
<proteinExistence type="inferred from homology"/>
<dbReference type="CDD" id="cd05233">
    <property type="entry name" value="SDR_c"/>
    <property type="match status" value="1"/>
</dbReference>
<accession>T0HC74</accession>
<comment type="similarity">
    <text evidence="1">Belongs to the short-chain dehydrogenases/reductases (SDR) family.</text>
</comment>
<dbReference type="PATRIC" id="fig|1096930.3.peg.2675"/>
<dbReference type="PROSITE" id="PS00061">
    <property type="entry name" value="ADH_SHORT"/>
    <property type="match status" value="1"/>
</dbReference>
<dbReference type="FunFam" id="3.40.50.720:FF:000084">
    <property type="entry name" value="Short-chain dehydrogenase reductase"/>
    <property type="match status" value="1"/>
</dbReference>
<evidence type="ECO:0008006" key="5">
    <source>
        <dbReference type="Google" id="ProtNLM"/>
    </source>
</evidence>
<dbReference type="Proteomes" id="UP000015527">
    <property type="component" value="Unassembled WGS sequence"/>
</dbReference>
<name>T0HC74_9SPHN</name>
<sequence>MKMMDFKDKAGIVTGAASGIGAAIARELVAQGGRVVIADFDEEAARALSNELGAEHTAVFRLDVSDPVANEALVAFALGTFDRLDFAVNNAGIGAPSMKLADIPLDSWSRVIDVDLNSVFYAMKYQIPAMVERGGGAIVNMASILGAVGWAGSAAYVTSKHALLGMTKVAALDYADAGLRINAVGPGFVSTPALEKTMTSSEIASLAGKHALNRLARPEEIAMVTSFLLSERASFVTGTYYPVDGGYLAI</sequence>
<reference evidence="3 4" key="1">
    <citation type="journal article" date="2013" name="Genome Announc.">
        <title>Genome Sequence of Novosphingobium lindaniclasticum LE124T, Isolated from a Hexachlorocyclohexane Dumpsite.</title>
        <authorList>
            <person name="Saxena A."/>
            <person name="Nayyar N."/>
            <person name="Sangwan N."/>
            <person name="Kumari R."/>
            <person name="Khurana J.P."/>
            <person name="Lal R."/>
        </authorList>
    </citation>
    <scope>NUCLEOTIDE SEQUENCE [LARGE SCALE GENOMIC DNA]</scope>
    <source>
        <strain evidence="3 4">LE124</strain>
    </source>
</reference>
<evidence type="ECO:0000313" key="3">
    <source>
        <dbReference type="EMBL" id="EQB13936.1"/>
    </source>
</evidence>
<keyword evidence="4" id="KW-1185">Reference proteome</keyword>
<evidence type="ECO:0000256" key="1">
    <source>
        <dbReference type="ARBA" id="ARBA00006484"/>
    </source>
</evidence>
<keyword evidence="2" id="KW-0560">Oxidoreductase</keyword>
<comment type="caution">
    <text evidence="3">The sequence shown here is derived from an EMBL/GenBank/DDBJ whole genome shotgun (WGS) entry which is preliminary data.</text>
</comment>
<gene>
    <name evidence="3" type="ORF">L284_13415</name>
</gene>
<dbReference type="PANTHER" id="PTHR24321">
    <property type="entry name" value="DEHYDROGENASES, SHORT CHAIN"/>
    <property type="match status" value="1"/>
</dbReference>
<dbReference type="eggNOG" id="COG1028">
    <property type="taxonomic scope" value="Bacteria"/>
</dbReference>
<dbReference type="SUPFAM" id="SSF51735">
    <property type="entry name" value="NAD(P)-binding Rossmann-fold domains"/>
    <property type="match status" value="1"/>
</dbReference>
<dbReference type="PANTHER" id="PTHR24321:SF8">
    <property type="entry name" value="ESTRADIOL 17-BETA-DEHYDROGENASE 8-RELATED"/>
    <property type="match status" value="1"/>
</dbReference>
<evidence type="ECO:0000256" key="2">
    <source>
        <dbReference type="ARBA" id="ARBA00023002"/>
    </source>
</evidence>
<organism evidence="3 4">
    <name type="scientific">Novosphingobium lindaniclasticum LE124</name>
    <dbReference type="NCBI Taxonomy" id="1096930"/>
    <lineage>
        <taxon>Bacteria</taxon>
        <taxon>Pseudomonadati</taxon>
        <taxon>Pseudomonadota</taxon>
        <taxon>Alphaproteobacteria</taxon>
        <taxon>Sphingomonadales</taxon>
        <taxon>Sphingomonadaceae</taxon>
        <taxon>Novosphingobium</taxon>
    </lineage>
</organism>
<dbReference type="EMBL" id="ATHL01000083">
    <property type="protein sequence ID" value="EQB13936.1"/>
    <property type="molecule type" value="Genomic_DNA"/>
</dbReference>